<organism evidence="2 3">
    <name type="scientific">Caballeronia sordidicola</name>
    <name type="common">Burkholderia sordidicola</name>
    <dbReference type="NCBI Taxonomy" id="196367"/>
    <lineage>
        <taxon>Bacteria</taxon>
        <taxon>Pseudomonadati</taxon>
        <taxon>Pseudomonadota</taxon>
        <taxon>Betaproteobacteria</taxon>
        <taxon>Burkholderiales</taxon>
        <taxon>Burkholderiaceae</taxon>
        <taxon>Caballeronia</taxon>
    </lineage>
</organism>
<protein>
    <submittedName>
        <fullName evidence="2">Uncharacterized protein</fullName>
    </submittedName>
</protein>
<feature type="region of interest" description="Disordered" evidence="1">
    <location>
        <begin position="18"/>
        <end position="42"/>
    </location>
</feature>
<evidence type="ECO:0000256" key="1">
    <source>
        <dbReference type="SAM" id="MobiDB-lite"/>
    </source>
</evidence>
<sequence length="57" mass="5843">MEDGPYFGNLPCRGGAGGACRKGQEAQSQRIKTSGRAASGGQARGVGSFIGFHWVAT</sequence>
<reference evidence="2 3" key="1">
    <citation type="submission" date="2017-03" db="EMBL/GenBank/DDBJ databases">
        <title>Genome analysis of strain PAMC 26510.</title>
        <authorList>
            <person name="Oh H.-M."/>
            <person name="Yang J.-A."/>
        </authorList>
    </citation>
    <scope>NUCLEOTIDE SEQUENCE [LARGE SCALE GENOMIC DNA]</scope>
    <source>
        <strain evidence="2 3">PAMC 26510</strain>
    </source>
</reference>
<dbReference type="AlphaFoldDB" id="A0A242N353"/>
<dbReference type="EMBL" id="NBTY01000049">
    <property type="protein sequence ID" value="OTP78002.1"/>
    <property type="molecule type" value="Genomic_DNA"/>
</dbReference>
<evidence type="ECO:0000313" key="3">
    <source>
        <dbReference type="Proteomes" id="UP000194546"/>
    </source>
</evidence>
<evidence type="ECO:0000313" key="2">
    <source>
        <dbReference type="EMBL" id="OTP78002.1"/>
    </source>
</evidence>
<gene>
    <name evidence="2" type="ORF">PAMC26510_07785</name>
</gene>
<accession>A0A242N353</accession>
<comment type="caution">
    <text evidence="2">The sequence shown here is derived from an EMBL/GenBank/DDBJ whole genome shotgun (WGS) entry which is preliminary data.</text>
</comment>
<proteinExistence type="predicted"/>
<name>A0A242N353_CABSO</name>
<dbReference type="Proteomes" id="UP000194546">
    <property type="component" value="Unassembled WGS sequence"/>
</dbReference>